<comment type="similarity">
    <text evidence="1">Belongs to the peptidase C1 family.</text>
</comment>
<name>A0A7J6TNV0_PEROL</name>
<gene>
    <name evidence="4" type="ORF">FOZ62_022743</name>
</gene>
<dbReference type="Pfam" id="PF00112">
    <property type="entry name" value="Peptidase_C1"/>
    <property type="match status" value="1"/>
</dbReference>
<comment type="caution">
    <text evidence="4">The sequence shown here is derived from an EMBL/GenBank/DDBJ whole genome shotgun (WGS) entry which is preliminary data.</text>
</comment>
<evidence type="ECO:0000256" key="2">
    <source>
        <dbReference type="ARBA" id="ARBA00023145"/>
    </source>
</evidence>
<feature type="non-terminal residue" evidence="4">
    <location>
        <position position="1"/>
    </location>
</feature>
<protein>
    <recommendedName>
        <fullName evidence="3">Peptidase C1A papain C-terminal domain-containing protein</fullName>
    </recommendedName>
</protein>
<dbReference type="InterPro" id="IPR025661">
    <property type="entry name" value="Pept_asp_AS"/>
</dbReference>
<dbReference type="GO" id="GO:0006508">
    <property type="term" value="P:proteolysis"/>
    <property type="evidence" value="ECO:0007669"/>
    <property type="project" value="InterPro"/>
</dbReference>
<dbReference type="Gene3D" id="3.90.70.10">
    <property type="entry name" value="Cysteine proteinases"/>
    <property type="match status" value="1"/>
</dbReference>
<dbReference type="PANTHER" id="PTHR12411">
    <property type="entry name" value="CYSTEINE PROTEASE FAMILY C1-RELATED"/>
    <property type="match status" value="1"/>
</dbReference>
<dbReference type="SUPFAM" id="SSF54001">
    <property type="entry name" value="Cysteine proteinases"/>
    <property type="match status" value="1"/>
</dbReference>
<accession>A0A7J6TNV0</accession>
<feature type="domain" description="Peptidase C1A papain C-terminal" evidence="3">
    <location>
        <begin position="8"/>
        <end position="99"/>
    </location>
</feature>
<dbReference type="Proteomes" id="UP000574390">
    <property type="component" value="Unassembled WGS sequence"/>
</dbReference>
<sequence>DFGSVTGAEDMKKEIFVNGPISCGVSATERFEAYTGGIYEEEQGLVAVNHEISVAGWGVSEDGIEYWIGRNSWGTYWGEDGWFRIRMHENNLNIESDCYWGIPTDQKPEVESTVQVEVALIFVDITQRDALVNPIYLTSRGSDQYGPSTSLNTEMVI</sequence>
<evidence type="ECO:0000313" key="5">
    <source>
        <dbReference type="Proteomes" id="UP000574390"/>
    </source>
</evidence>
<reference evidence="4 5" key="1">
    <citation type="submission" date="2020-04" db="EMBL/GenBank/DDBJ databases">
        <title>Perkinsus olseni comparative genomics.</title>
        <authorList>
            <person name="Bogema D.R."/>
        </authorList>
    </citation>
    <scope>NUCLEOTIDE SEQUENCE [LARGE SCALE GENOMIC DNA]</scope>
    <source>
        <strain evidence="4">ATCC PRA-205</strain>
    </source>
</reference>
<evidence type="ECO:0000256" key="1">
    <source>
        <dbReference type="ARBA" id="ARBA00008455"/>
    </source>
</evidence>
<dbReference type="GO" id="GO:0008234">
    <property type="term" value="F:cysteine-type peptidase activity"/>
    <property type="evidence" value="ECO:0007669"/>
    <property type="project" value="InterPro"/>
</dbReference>
<dbReference type="InterPro" id="IPR000668">
    <property type="entry name" value="Peptidase_C1A_C"/>
</dbReference>
<dbReference type="PROSITE" id="PS00640">
    <property type="entry name" value="THIOL_PROTEASE_ASN"/>
    <property type="match status" value="1"/>
</dbReference>
<keyword evidence="2" id="KW-0865">Zymogen</keyword>
<dbReference type="InterPro" id="IPR038765">
    <property type="entry name" value="Papain-like_cys_pep_sf"/>
</dbReference>
<organism evidence="4 5">
    <name type="scientific">Perkinsus olseni</name>
    <name type="common">Perkinsus atlanticus</name>
    <dbReference type="NCBI Taxonomy" id="32597"/>
    <lineage>
        <taxon>Eukaryota</taxon>
        <taxon>Sar</taxon>
        <taxon>Alveolata</taxon>
        <taxon>Perkinsozoa</taxon>
        <taxon>Perkinsea</taxon>
        <taxon>Perkinsida</taxon>
        <taxon>Perkinsidae</taxon>
        <taxon>Perkinsus</taxon>
    </lineage>
</organism>
<dbReference type="InterPro" id="IPR013128">
    <property type="entry name" value="Peptidase_C1A"/>
</dbReference>
<evidence type="ECO:0000313" key="4">
    <source>
        <dbReference type="EMBL" id="KAF4745990.1"/>
    </source>
</evidence>
<evidence type="ECO:0000259" key="3">
    <source>
        <dbReference type="Pfam" id="PF00112"/>
    </source>
</evidence>
<dbReference type="AlphaFoldDB" id="A0A7J6TNV0"/>
<proteinExistence type="inferred from homology"/>
<dbReference type="EMBL" id="JABANM010006393">
    <property type="protein sequence ID" value="KAF4745990.1"/>
    <property type="molecule type" value="Genomic_DNA"/>
</dbReference>